<sequence>MRVPSPHLNVKETLVKKTLALMTLVLAVGMTAALDGAKRLGGGKSAGMQRQNVTAPANTAGPGAAGSPTQAAPMAGTAAAAAPAAAAATAKRSWMGPIAGIAAGLGIAALASHFGLGGALANMLTIALLVMAVLLVVGFVMRKRAAAQAGAMAGAGAGGMGGVFRQPQAQDVAYRSVEPTTAASGGSLIGSRLGGNATPWAPASAGVTGTIPADFDTAGFERTARDQFMALQAANDARDLDRLRDYLSSEMFEIVRGEIAERGDAPQKTEVFGLTSQVLDVAEEGGQYVVSVRFTGSIREQHGAVPEDLNEVWHLAKPKSGFGGWVIAGIQQG</sequence>
<feature type="transmembrane region" description="Helical" evidence="1">
    <location>
        <begin position="120"/>
        <end position="141"/>
    </location>
</feature>
<evidence type="ECO:0000313" key="3">
    <source>
        <dbReference type="EMBL" id="NNU44745.1"/>
    </source>
</evidence>
<accession>A0A849KIT1</accession>
<dbReference type="PANTHER" id="PTHR41542">
    <property type="entry name" value="BLL5807 PROTEIN"/>
    <property type="match status" value="1"/>
</dbReference>
<dbReference type="InterPro" id="IPR032710">
    <property type="entry name" value="NTF2-like_dom_sf"/>
</dbReference>
<evidence type="ECO:0000313" key="4">
    <source>
        <dbReference type="Proteomes" id="UP000552954"/>
    </source>
</evidence>
<keyword evidence="1" id="KW-1133">Transmembrane helix</keyword>
<feature type="domain" description="Tim44-like" evidence="2">
    <location>
        <begin position="203"/>
        <end position="332"/>
    </location>
</feature>
<dbReference type="Pfam" id="PF04280">
    <property type="entry name" value="Tim44"/>
    <property type="match status" value="1"/>
</dbReference>
<comment type="caution">
    <text evidence="3">The sequence shown here is derived from an EMBL/GenBank/DDBJ whole genome shotgun (WGS) entry which is preliminary data.</text>
</comment>
<keyword evidence="4" id="KW-1185">Reference proteome</keyword>
<organism evidence="3 4">
    <name type="scientific">Ramlibacter montanisoli</name>
    <dbReference type="NCBI Taxonomy" id="2732512"/>
    <lineage>
        <taxon>Bacteria</taxon>
        <taxon>Pseudomonadati</taxon>
        <taxon>Pseudomonadota</taxon>
        <taxon>Betaproteobacteria</taxon>
        <taxon>Burkholderiales</taxon>
        <taxon>Comamonadaceae</taxon>
        <taxon>Ramlibacter</taxon>
    </lineage>
</organism>
<feature type="transmembrane region" description="Helical" evidence="1">
    <location>
        <begin position="20"/>
        <end position="37"/>
    </location>
</feature>
<dbReference type="SUPFAM" id="SSF54427">
    <property type="entry name" value="NTF2-like"/>
    <property type="match status" value="1"/>
</dbReference>
<evidence type="ECO:0000259" key="2">
    <source>
        <dbReference type="SMART" id="SM00978"/>
    </source>
</evidence>
<evidence type="ECO:0000256" key="1">
    <source>
        <dbReference type="SAM" id="Phobius"/>
    </source>
</evidence>
<dbReference type="SMART" id="SM00978">
    <property type="entry name" value="Tim44"/>
    <property type="match status" value="1"/>
</dbReference>
<dbReference type="AlphaFoldDB" id="A0A849KIT1"/>
<dbReference type="EMBL" id="JABFCS010000001">
    <property type="protein sequence ID" value="NNU44745.1"/>
    <property type="molecule type" value="Genomic_DNA"/>
</dbReference>
<reference evidence="3 4" key="1">
    <citation type="submission" date="2020-05" db="EMBL/GenBank/DDBJ databases">
        <authorList>
            <person name="Khan S.A."/>
            <person name="Jeon C.O."/>
            <person name="Chun B.H."/>
        </authorList>
    </citation>
    <scope>NUCLEOTIDE SEQUENCE [LARGE SCALE GENOMIC DNA]</scope>
    <source>
        <strain evidence="3 4">B156</strain>
    </source>
</reference>
<dbReference type="PANTHER" id="PTHR41542:SF1">
    <property type="entry name" value="BLL5807 PROTEIN"/>
    <property type="match status" value="1"/>
</dbReference>
<name>A0A849KIT1_9BURK</name>
<gene>
    <name evidence="3" type="ORF">HK415_18675</name>
</gene>
<feature type="transmembrane region" description="Helical" evidence="1">
    <location>
        <begin position="94"/>
        <end position="114"/>
    </location>
</feature>
<dbReference type="InterPro" id="IPR007379">
    <property type="entry name" value="Tim44-like_dom"/>
</dbReference>
<dbReference type="Proteomes" id="UP000552954">
    <property type="component" value="Unassembled WGS sequence"/>
</dbReference>
<proteinExistence type="predicted"/>
<reference evidence="3 4" key="2">
    <citation type="submission" date="2020-06" db="EMBL/GenBank/DDBJ databases">
        <title>Ramlibacter rhizophilus sp. nov., isolated from rhizosphere soil of national flower Mugunghwa from South Korea.</title>
        <authorList>
            <person name="Zheng-Fei Y."/>
            <person name="Huan T."/>
        </authorList>
    </citation>
    <scope>NUCLEOTIDE SEQUENCE [LARGE SCALE GENOMIC DNA]</scope>
    <source>
        <strain evidence="3 4">B156</strain>
    </source>
</reference>
<keyword evidence="1" id="KW-0812">Transmembrane</keyword>
<protein>
    <submittedName>
        <fullName evidence="3">Tim44 domain-containing protein</fullName>
    </submittedName>
</protein>
<keyword evidence="1" id="KW-0472">Membrane</keyword>